<comment type="caution">
    <text evidence="1">The sequence shown here is derived from an EMBL/GenBank/DDBJ whole genome shotgun (WGS) entry which is preliminary data.</text>
</comment>
<gene>
    <name evidence="1" type="ORF">RY831_11790</name>
</gene>
<dbReference type="Proteomes" id="UP001352263">
    <property type="component" value="Unassembled WGS sequence"/>
</dbReference>
<dbReference type="EMBL" id="JAWIIV010000008">
    <property type="protein sequence ID" value="MEC4719834.1"/>
    <property type="molecule type" value="Genomic_DNA"/>
</dbReference>
<accession>A0ABU6J9H9</accession>
<evidence type="ECO:0000313" key="1">
    <source>
        <dbReference type="EMBL" id="MEC4719834.1"/>
    </source>
</evidence>
<dbReference type="SUPFAM" id="SSF47413">
    <property type="entry name" value="lambda repressor-like DNA-binding domains"/>
    <property type="match status" value="1"/>
</dbReference>
<name>A0ABU6J9H9_9BURK</name>
<organism evidence="1 2">
    <name type="scientific">Noviherbaspirillum album</name>
    <dbReference type="NCBI Taxonomy" id="3080276"/>
    <lineage>
        <taxon>Bacteria</taxon>
        <taxon>Pseudomonadati</taxon>
        <taxon>Pseudomonadota</taxon>
        <taxon>Betaproteobacteria</taxon>
        <taxon>Burkholderiales</taxon>
        <taxon>Oxalobacteraceae</taxon>
        <taxon>Noviherbaspirillum</taxon>
    </lineage>
</organism>
<keyword evidence="2" id="KW-1185">Reference proteome</keyword>
<dbReference type="InterPro" id="IPR010982">
    <property type="entry name" value="Lambda_DNA-bd_dom_sf"/>
</dbReference>
<evidence type="ECO:0000313" key="2">
    <source>
        <dbReference type="Proteomes" id="UP001352263"/>
    </source>
</evidence>
<sequence>MDTTIASSKYDPNRLLNTLMERLGLPSDKELSQRLNISTKVLRKIRTGELTISASMLLWMAECAQTTIEELRSILGDRRRKLRLSYVI</sequence>
<dbReference type="RefSeq" id="WP_326506548.1">
    <property type="nucleotide sequence ID" value="NZ_JAWIIV010000008.1"/>
</dbReference>
<proteinExistence type="predicted"/>
<evidence type="ECO:0008006" key="3">
    <source>
        <dbReference type="Google" id="ProtNLM"/>
    </source>
</evidence>
<reference evidence="1 2" key="1">
    <citation type="submission" date="2023-10" db="EMBL/GenBank/DDBJ databases">
        <title>Noviherbaspirillum sp. CPCC 100848 genome assembly.</title>
        <authorList>
            <person name="Li X.Y."/>
            <person name="Fang X.M."/>
        </authorList>
    </citation>
    <scope>NUCLEOTIDE SEQUENCE [LARGE SCALE GENOMIC DNA]</scope>
    <source>
        <strain evidence="1 2">CPCC 100848</strain>
    </source>
</reference>
<protein>
    <recommendedName>
        <fullName evidence="3">XRE family transcriptional regulator</fullName>
    </recommendedName>
</protein>